<dbReference type="Proteomes" id="UP001189429">
    <property type="component" value="Unassembled WGS sequence"/>
</dbReference>
<proteinExistence type="predicted"/>
<feature type="region of interest" description="Disordered" evidence="1">
    <location>
        <begin position="261"/>
        <end position="289"/>
    </location>
</feature>
<evidence type="ECO:0000256" key="1">
    <source>
        <dbReference type="SAM" id="MobiDB-lite"/>
    </source>
</evidence>
<keyword evidence="3" id="KW-1185">Reference proteome</keyword>
<feature type="region of interest" description="Disordered" evidence="1">
    <location>
        <begin position="317"/>
        <end position="395"/>
    </location>
</feature>
<gene>
    <name evidence="2" type="ORF">PCOR1329_LOCUS14809</name>
</gene>
<feature type="compositionally biased region" description="Low complexity" evidence="1">
    <location>
        <begin position="323"/>
        <end position="354"/>
    </location>
</feature>
<sequence>MAALAEGLAPVTAPDGGEGSGSLRPAAALAEFAKAPAQPAGSSGGQGKRKAKGKTKGKGKAKGKGKGKAKAKGSAKAAARAALAITDEGDAELPAPRNPRGRMDIRARLVAEVGDRDIDEVIAEAKAEVASCESSVEEATKRLFQDDEKIKREVEEAAAAVEAAKLKEAQTLQKLRESHLSRKQVICGVAEAKEKRAEAIRTLKLLELEREGRDRLKELEEAKRAAADAALVAKKALEEARAREKEVLEAQRARQAEALHELEQARRGEKAEEKLAAKRATQQIGDLEKARAQRERAWRKRLLALGAAATPVMIEDAPAGTPASTEAAAGLEGASAAPASTEAAAGLEGASAESPTPAKRRASSRDGPAAEEAAGARVGEPAAPAGKRRRADGAE</sequence>
<feature type="compositionally biased region" description="Basic and acidic residues" evidence="1">
    <location>
        <begin position="261"/>
        <end position="276"/>
    </location>
</feature>
<feature type="compositionally biased region" description="Basic residues" evidence="1">
    <location>
        <begin position="47"/>
        <end position="73"/>
    </location>
</feature>
<accession>A0ABN9QV37</accession>
<organism evidence="2 3">
    <name type="scientific">Prorocentrum cordatum</name>
    <dbReference type="NCBI Taxonomy" id="2364126"/>
    <lineage>
        <taxon>Eukaryota</taxon>
        <taxon>Sar</taxon>
        <taxon>Alveolata</taxon>
        <taxon>Dinophyceae</taxon>
        <taxon>Prorocentrales</taxon>
        <taxon>Prorocentraceae</taxon>
        <taxon>Prorocentrum</taxon>
    </lineage>
</organism>
<protein>
    <submittedName>
        <fullName evidence="2">Uncharacterized protein</fullName>
    </submittedName>
</protein>
<dbReference type="EMBL" id="CAUYUJ010004446">
    <property type="protein sequence ID" value="CAK0809587.1"/>
    <property type="molecule type" value="Genomic_DNA"/>
</dbReference>
<comment type="caution">
    <text evidence="2">The sequence shown here is derived from an EMBL/GenBank/DDBJ whole genome shotgun (WGS) entry which is preliminary data.</text>
</comment>
<feature type="compositionally biased region" description="Basic residues" evidence="1">
    <location>
        <begin position="386"/>
        <end position="395"/>
    </location>
</feature>
<name>A0ABN9QV37_9DINO</name>
<feature type="compositionally biased region" description="Low complexity" evidence="1">
    <location>
        <begin position="25"/>
        <end position="41"/>
    </location>
</feature>
<feature type="compositionally biased region" description="Low complexity" evidence="1">
    <location>
        <begin position="370"/>
        <end position="385"/>
    </location>
</feature>
<feature type="region of interest" description="Disordered" evidence="1">
    <location>
        <begin position="1"/>
        <end position="100"/>
    </location>
</feature>
<evidence type="ECO:0000313" key="2">
    <source>
        <dbReference type="EMBL" id="CAK0809587.1"/>
    </source>
</evidence>
<evidence type="ECO:0000313" key="3">
    <source>
        <dbReference type="Proteomes" id="UP001189429"/>
    </source>
</evidence>
<reference evidence="2" key="1">
    <citation type="submission" date="2023-10" db="EMBL/GenBank/DDBJ databases">
        <authorList>
            <person name="Chen Y."/>
            <person name="Shah S."/>
            <person name="Dougan E. K."/>
            <person name="Thang M."/>
            <person name="Chan C."/>
        </authorList>
    </citation>
    <scope>NUCLEOTIDE SEQUENCE [LARGE SCALE GENOMIC DNA]</scope>
</reference>